<dbReference type="EMBL" id="JARKIB010000009">
    <property type="protein sequence ID" value="KAJ7776374.1"/>
    <property type="molecule type" value="Genomic_DNA"/>
</dbReference>
<keyword evidence="2" id="KW-1185">Reference proteome</keyword>
<sequence>MKLLMRELSEDKQHGMYLLNKKILESALYDFIVRTIGVVGVDWSIQYSHGRQPPDFYGIRIEGGCISLGTQLWTRGAIHEKMTVRAVMWIDKISNMVVIQCWSSRKIIHLAIPFWAIYWVAMPFEIPNRKT</sequence>
<evidence type="ECO:0000313" key="1">
    <source>
        <dbReference type="EMBL" id="KAJ7776374.1"/>
    </source>
</evidence>
<comment type="caution">
    <text evidence="1">The sequence shown here is derived from an EMBL/GenBank/DDBJ whole genome shotgun (WGS) entry which is preliminary data.</text>
</comment>
<accession>A0AAD7K3K8</accession>
<gene>
    <name evidence="1" type="ORF">B0H16DRAFT_1449806</name>
</gene>
<dbReference type="Proteomes" id="UP001215598">
    <property type="component" value="Unassembled WGS sequence"/>
</dbReference>
<reference evidence="1" key="1">
    <citation type="submission" date="2023-03" db="EMBL/GenBank/DDBJ databases">
        <title>Massive genome expansion in bonnet fungi (Mycena s.s.) driven by repeated elements and novel gene families across ecological guilds.</title>
        <authorList>
            <consortium name="Lawrence Berkeley National Laboratory"/>
            <person name="Harder C.B."/>
            <person name="Miyauchi S."/>
            <person name="Viragh M."/>
            <person name="Kuo A."/>
            <person name="Thoen E."/>
            <person name="Andreopoulos B."/>
            <person name="Lu D."/>
            <person name="Skrede I."/>
            <person name="Drula E."/>
            <person name="Henrissat B."/>
            <person name="Morin E."/>
            <person name="Kohler A."/>
            <person name="Barry K."/>
            <person name="LaButti K."/>
            <person name="Morin E."/>
            <person name="Salamov A."/>
            <person name="Lipzen A."/>
            <person name="Mereny Z."/>
            <person name="Hegedus B."/>
            <person name="Baldrian P."/>
            <person name="Stursova M."/>
            <person name="Weitz H."/>
            <person name="Taylor A."/>
            <person name="Grigoriev I.V."/>
            <person name="Nagy L.G."/>
            <person name="Martin F."/>
            <person name="Kauserud H."/>
        </authorList>
    </citation>
    <scope>NUCLEOTIDE SEQUENCE</scope>
    <source>
        <strain evidence="1">CBHHK182m</strain>
    </source>
</reference>
<dbReference type="AlphaFoldDB" id="A0AAD7K3K8"/>
<evidence type="ECO:0000313" key="2">
    <source>
        <dbReference type="Proteomes" id="UP001215598"/>
    </source>
</evidence>
<organism evidence="1 2">
    <name type="scientific">Mycena metata</name>
    <dbReference type="NCBI Taxonomy" id="1033252"/>
    <lineage>
        <taxon>Eukaryota</taxon>
        <taxon>Fungi</taxon>
        <taxon>Dikarya</taxon>
        <taxon>Basidiomycota</taxon>
        <taxon>Agaricomycotina</taxon>
        <taxon>Agaricomycetes</taxon>
        <taxon>Agaricomycetidae</taxon>
        <taxon>Agaricales</taxon>
        <taxon>Marasmiineae</taxon>
        <taxon>Mycenaceae</taxon>
        <taxon>Mycena</taxon>
    </lineage>
</organism>
<protein>
    <submittedName>
        <fullName evidence="1">Uncharacterized protein</fullName>
    </submittedName>
</protein>
<name>A0AAD7K3K8_9AGAR</name>
<proteinExistence type="predicted"/>